<dbReference type="PROSITE" id="PS01124">
    <property type="entry name" value="HTH_ARAC_FAMILY_2"/>
    <property type="match status" value="1"/>
</dbReference>
<evidence type="ECO:0000313" key="6">
    <source>
        <dbReference type="Proteomes" id="UP000599312"/>
    </source>
</evidence>
<dbReference type="PANTHER" id="PTHR46796">
    <property type="entry name" value="HTH-TYPE TRANSCRIPTIONAL ACTIVATOR RHAS-RELATED"/>
    <property type="match status" value="1"/>
</dbReference>
<comment type="caution">
    <text evidence="5">The sequence shown here is derived from an EMBL/GenBank/DDBJ whole genome shotgun (WGS) entry which is preliminary data.</text>
</comment>
<accession>A0A931BTC1</accession>
<dbReference type="Gene3D" id="1.10.10.60">
    <property type="entry name" value="Homeodomain-like"/>
    <property type="match status" value="1"/>
</dbReference>
<dbReference type="Proteomes" id="UP000599312">
    <property type="component" value="Unassembled WGS sequence"/>
</dbReference>
<evidence type="ECO:0000256" key="3">
    <source>
        <dbReference type="ARBA" id="ARBA00023163"/>
    </source>
</evidence>
<evidence type="ECO:0000256" key="1">
    <source>
        <dbReference type="ARBA" id="ARBA00023015"/>
    </source>
</evidence>
<keyword evidence="2" id="KW-0238">DNA-binding</keyword>
<keyword evidence="3" id="KW-0804">Transcription</keyword>
<protein>
    <submittedName>
        <fullName evidence="5">Helix-turn-helix transcriptional regulator</fullName>
    </submittedName>
</protein>
<evidence type="ECO:0000256" key="2">
    <source>
        <dbReference type="ARBA" id="ARBA00023125"/>
    </source>
</evidence>
<dbReference type="InterPro" id="IPR050204">
    <property type="entry name" value="AraC_XylS_family_regulators"/>
</dbReference>
<dbReference type="InterPro" id="IPR009057">
    <property type="entry name" value="Homeodomain-like_sf"/>
</dbReference>
<name>A0A931BTC1_9HYPH</name>
<dbReference type="SMART" id="SM00342">
    <property type="entry name" value="HTH_ARAC"/>
    <property type="match status" value="1"/>
</dbReference>
<keyword evidence="1" id="KW-0805">Transcription regulation</keyword>
<dbReference type="GO" id="GO:0003700">
    <property type="term" value="F:DNA-binding transcription factor activity"/>
    <property type="evidence" value="ECO:0007669"/>
    <property type="project" value="InterPro"/>
</dbReference>
<organism evidence="5 6">
    <name type="scientific">Microvirga alba</name>
    <dbReference type="NCBI Taxonomy" id="2791025"/>
    <lineage>
        <taxon>Bacteria</taxon>
        <taxon>Pseudomonadati</taxon>
        <taxon>Pseudomonadota</taxon>
        <taxon>Alphaproteobacteria</taxon>
        <taxon>Hyphomicrobiales</taxon>
        <taxon>Methylobacteriaceae</taxon>
        <taxon>Microvirga</taxon>
    </lineage>
</organism>
<evidence type="ECO:0000259" key="4">
    <source>
        <dbReference type="PROSITE" id="PS01124"/>
    </source>
</evidence>
<dbReference type="RefSeq" id="WP_196270397.1">
    <property type="nucleotide sequence ID" value="NZ_JADQDO010000001.1"/>
</dbReference>
<feature type="domain" description="HTH araC/xylS-type" evidence="4">
    <location>
        <begin position="157"/>
        <end position="254"/>
    </location>
</feature>
<dbReference type="InterPro" id="IPR018060">
    <property type="entry name" value="HTH_AraC"/>
</dbReference>
<dbReference type="EMBL" id="JADQDO010000001">
    <property type="protein sequence ID" value="MBF9232442.1"/>
    <property type="molecule type" value="Genomic_DNA"/>
</dbReference>
<dbReference type="Pfam" id="PF12833">
    <property type="entry name" value="HTH_18"/>
    <property type="match status" value="1"/>
</dbReference>
<dbReference type="AlphaFoldDB" id="A0A931BTC1"/>
<keyword evidence="6" id="KW-1185">Reference proteome</keyword>
<dbReference type="GO" id="GO:0043565">
    <property type="term" value="F:sequence-specific DNA binding"/>
    <property type="evidence" value="ECO:0007669"/>
    <property type="project" value="InterPro"/>
</dbReference>
<dbReference type="SUPFAM" id="SSF46689">
    <property type="entry name" value="Homeodomain-like"/>
    <property type="match status" value="2"/>
</dbReference>
<evidence type="ECO:0000313" key="5">
    <source>
        <dbReference type="EMBL" id="MBF9232442.1"/>
    </source>
</evidence>
<gene>
    <name evidence="5" type="ORF">I2H38_03505</name>
</gene>
<reference evidence="5" key="1">
    <citation type="submission" date="2020-11" db="EMBL/GenBank/DDBJ databases">
        <authorList>
            <person name="Kim M.K."/>
        </authorList>
    </citation>
    <scope>NUCLEOTIDE SEQUENCE</scope>
    <source>
        <strain evidence="5">BT350</strain>
    </source>
</reference>
<sequence length="259" mass="28001">MSIVGRIVLWEGASLWTFDVPPSRGEGPTSGLHAHHAIQLTLSAGGRFAIRTKDGRTEGPAVFVAPDVPHEFEPEGKIALVFVEPESRAGAALMQQMNGAPVTCPDIARLEDALAGLMGIWTNPQPDNGAIEAIGRKILENAVGEALPPSPLDPRIARMLVWLVPRLRDRVELAEAAAIACLSESRFSHLFSAEIGLPFRTYVLWRRLMLAVEWTAAGSSLTTAAHEAGFADSAHFSRTFRRMFGLPAASLRLIQAPAR</sequence>
<proteinExistence type="predicted"/>